<dbReference type="PANTHER" id="PTHR43161:SF9">
    <property type="entry name" value="SORBITOL DEHYDROGENASE"/>
    <property type="match status" value="1"/>
</dbReference>
<dbReference type="GO" id="GO:0016616">
    <property type="term" value="F:oxidoreductase activity, acting on the CH-OH group of donors, NAD or NADP as acceptor"/>
    <property type="evidence" value="ECO:0007669"/>
    <property type="project" value="InterPro"/>
</dbReference>
<evidence type="ECO:0000256" key="6">
    <source>
        <dbReference type="ARBA" id="ARBA00023027"/>
    </source>
</evidence>
<evidence type="ECO:0000256" key="4">
    <source>
        <dbReference type="ARBA" id="ARBA00022833"/>
    </source>
</evidence>
<dbReference type="InterPro" id="IPR013149">
    <property type="entry name" value="ADH-like_C"/>
</dbReference>
<dbReference type="Gene3D" id="3.40.50.720">
    <property type="entry name" value="NAD(P)-binding Rossmann-like Domain"/>
    <property type="match status" value="1"/>
</dbReference>
<dbReference type="SUPFAM" id="SSF51735">
    <property type="entry name" value="NAD(P)-binding Rossmann-fold domains"/>
    <property type="match status" value="1"/>
</dbReference>
<dbReference type="AlphaFoldDB" id="A0A1D3TXX9"/>
<keyword evidence="3 7" id="KW-0479">Metal-binding</keyword>
<dbReference type="FunFam" id="3.40.50.720:FF:000068">
    <property type="entry name" value="Sorbitol dehydrogenase"/>
    <property type="match status" value="1"/>
</dbReference>
<protein>
    <submittedName>
        <fullName evidence="9">L-iditol 2-dehydrogenase</fullName>
    </submittedName>
</protein>
<dbReference type="EMBL" id="FMKA01000036">
    <property type="protein sequence ID" value="SCP99265.1"/>
    <property type="molecule type" value="Genomic_DNA"/>
</dbReference>
<dbReference type="OrthoDB" id="9777057at2"/>
<feature type="domain" description="Enoyl reductase (ER)" evidence="8">
    <location>
        <begin position="8"/>
        <end position="313"/>
    </location>
</feature>
<keyword evidence="6" id="KW-0520">NAD</keyword>
<keyword evidence="4 7" id="KW-0862">Zinc</keyword>
<gene>
    <name evidence="9" type="ORF">SAMN05421730_103626</name>
</gene>
<keyword evidence="10" id="KW-1185">Reference proteome</keyword>
<dbReference type="CDD" id="cd05285">
    <property type="entry name" value="sorbitol_DH"/>
    <property type="match status" value="1"/>
</dbReference>
<keyword evidence="5" id="KW-0560">Oxidoreductase</keyword>
<comment type="similarity">
    <text evidence="2 7">Belongs to the zinc-containing alcohol dehydrogenase family.</text>
</comment>
<evidence type="ECO:0000256" key="5">
    <source>
        <dbReference type="ARBA" id="ARBA00023002"/>
    </source>
</evidence>
<evidence type="ECO:0000313" key="10">
    <source>
        <dbReference type="Proteomes" id="UP000199315"/>
    </source>
</evidence>
<dbReference type="PROSITE" id="PS00059">
    <property type="entry name" value="ADH_ZINC"/>
    <property type="match status" value="1"/>
</dbReference>
<evidence type="ECO:0000313" key="9">
    <source>
        <dbReference type="EMBL" id="SCP99265.1"/>
    </source>
</evidence>
<evidence type="ECO:0000259" key="8">
    <source>
        <dbReference type="SMART" id="SM00829"/>
    </source>
</evidence>
<dbReference type="RefSeq" id="WP_091236595.1">
    <property type="nucleotide sequence ID" value="NZ_FMKA01000036.1"/>
</dbReference>
<proteinExistence type="inferred from homology"/>
<accession>A0A1D3TXX9</accession>
<organism evidence="9 10">
    <name type="scientific">Anaerobium acetethylicum</name>
    <dbReference type="NCBI Taxonomy" id="1619234"/>
    <lineage>
        <taxon>Bacteria</taxon>
        <taxon>Bacillati</taxon>
        <taxon>Bacillota</taxon>
        <taxon>Clostridia</taxon>
        <taxon>Lachnospirales</taxon>
        <taxon>Lachnospiraceae</taxon>
        <taxon>Anaerobium</taxon>
    </lineage>
</organism>
<dbReference type="InterPro" id="IPR013154">
    <property type="entry name" value="ADH-like_N"/>
</dbReference>
<reference evidence="9 10" key="1">
    <citation type="submission" date="2016-09" db="EMBL/GenBank/DDBJ databases">
        <authorList>
            <person name="Capua I."/>
            <person name="De Benedictis P."/>
            <person name="Joannis T."/>
            <person name="Lombin L.H."/>
            <person name="Cattoli G."/>
        </authorList>
    </citation>
    <scope>NUCLEOTIDE SEQUENCE [LARGE SCALE GENOMIC DNA]</scope>
    <source>
        <strain evidence="9 10">GluBS11</strain>
    </source>
</reference>
<dbReference type="InterPro" id="IPR011032">
    <property type="entry name" value="GroES-like_sf"/>
</dbReference>
<dbReference type="SMART" id="SM00829">
    <property type="entry name" value="PKS_ER"/>
    <property type="match status" value="1"/>
</dbReference>
<dbReference type="Pfam" id="PF00107">
    <property type="entry name" value="ADH_zinc_N"/>
    <property type="match status" value="1"/>
</dbReference>
<comment type="cofactor">
    <cofactor evidence="1 7">
        <name>Zn(2+)</name>
        <dbReference type="ChEBI" id="CHEBI:29105"/>
    </cofactor>
</comment>
<dbReference type="InterPro" id="IPR002328">
    <property type="entry name" value="ADH_Zn_CS"/>
</dbReference>
<evidence type="ECO:0000256" key="7">
    <source>
        <dbReference type="RuleBase" id="RU361277"/>
    </source>
</evidence>
<dbReference type="Pfam" id="PF08240">
    <property type="entry name" value="ADH_N"/>
    <property type="match status" value="1"/>
</dbReference>
<evidence type="ECO:0000256" key="1">
    <source>
        <dbReference type="ARBA" id="ARBA00001947"/>
    </source>
</evidence>
<dbReference type="InterPro" id="IPR036291">
    <property type="entry name" value="NAD(P)-bd_dom_sf"/>
</dbReference>
<dbReference type="STRING" id="1619234.SAMN05421730_103626"/>
<dbReference type="GO" id="GO:0008270">
    <property type="term" value="F:zinc ion binding"/>
    <property type="evidence" value="ECO:0007669"/>
    <property type="project" value="InterPro"/>
</dbReference>
<dbReference type="InterPro" id="IPR020843">
    <property type="entry name" value="ER"/>
</dbReference>
<dbReference type="InterPro" id="IPR045306">
    <property type="entry name" value="SDH-like"/>
</dbReference>
<evidence type="ECO:0000256" key="2">
    <source>
        <dbReference type="ARBA" id="ARBA00008072"/>
    </source>
</evidence>
<dbReference type="SUPFAM" id="SSF50129">
    <property type="entry name" value="GroES-like"/>
    <property type="match status" value="1"/>
</dbReference>
<dbReference type="Proteomes" id="UP000199315">
    <property type="component" value="Unassembled WGS sequence"/>
</dbReference>
<dbReference type="Gene3D" id="3.90.180.10">
    <property type="entry name" value="Medium-chain alcohol dehydrogenases, catalytic domain"/>
    <property type="match status" value="1"/>
</dbReference>
<dbReference type="PANTHER" id="PTHR43161">
    <property type="entry name" value="SORBITOL DEHYDROGENASE"/>
    <property type="match status" value="1"/>
</dbReference>
<evidence type="ECO:0000256" key="3">
    <source>
        <dbReference type="ARBA" id="ARBA00022723"/>
    </source>
</evidence>
<sequence length="343" mass="36765">MKAMVTTGARQMVVREVECPRPASGQVQVKLEYCGICGSDVHYYKDGKVGDHVLDHDIVLGHEVAGMVSEVGEGVTDLKVGDRVALEPGIACGKCIFCKSGHYNLCREMKFFADPPTPGALQEYVVHPADLCFKLPENVSSMEGALVEPLSVGLHAAGTGDVKLGQNVLILGTGCIGLVTLLACKARGAAKIVVVDLYDKRLEFAKKLGATHVINAKKEDVKKRVDEIFNGEGADVVLETAGSVITIAQTPFLTKAGGTIVIVGQSAQSEVSYNFSEVIVKELTIKSIFRYRNSYPVAIAAISSGAIDVKQIVTHEFSFEDSKMGFDTVIEDAENVVKAVIKF</sequence>
<name>A0A1D3TXX9_9FIRM</name>